<dbReference type="PANTHER" id="PTHR12447">
    <property type="entry name" value="ANKYRIN REPEAT DOMAIN-CONTAINING PROTEIN 13"/>
    <property type="match status" value="1"/>
</dbReference>
<evidence type="ECO:0000256" key="1">
    <source>
        <dbReference type="ARBA" id="ARBA00004586"/>
    </source>
</evidence>
<sequence length="1068" mass="124507">MQNLDKRTDLVSSKYNQQVEGAKGLFEYYNSRANSCNPINRSNNISHLQTSFTNCDQDSHIAEPALSRDGQNSNSPNLKNYSSIRNRKTPDTKNRNTGSAVRNHSGIGESIKKFIDNAFDPIMGKLNFFERSNEKNQDKDLRNQSRNNIQVSPQITNRLNEIHQAQDSHNEPIEDKRSSSKKRQDFEFPCSLFFQNDENFVEEKPFQLGKQNEQQNLITPRKENSMNSRVKNHFDSINREITIISPNIKDRTINSQTQAEGNSNEKGKPMIGLQTPKIKKPPLYYKNNQNNNSNSNANNGSGGSKNNNSNQKLEVISNNNSSSMVSNSITTSLQTVELIYRYEILGTEIYFQNGKKKKKTKKRKIRIRNGDMLSRQSESELFSEYKDQSISESFRIESSSIKLTETQTFQNSPELQNINVANTNHQPRIVFEMKKEQIPPPTIDIERINELRQSRRNNRQSRFKNEIDKDDEKSRRNERNKEPHQIKITESKPQLAIQPLIKLRKEQIDNIESNRKPPQQILISKQKPPKQVNQDDSTKEQIEQQQDYQPKTATRGIRSQSAANNERPIMRQLNVQNKENLANKQIQQPTTIKELKNKLRLDKESQLESNILSSEQQRQQNLQNSLNLLKRELGGDFPIQRLLFKQDFPGLVHNFRQGIFSQQNVDEKDNNGNTPILLAAKLATKNDEYLKAVNYLFDKGANGKLRDSYGWSLMDEAISQQNTRLLAIVFDQLNKRKKQRWERSKQSIFQKLKQIPDFYIELHWECQSNWIPFISKIAPNDTYQIWKVGSFLRLDFSLVKFSKLSSKRRRMTILFRDTREVEDDYKNIDIMLVNRDRQIIVNPLEDLDMDEKLAVLTDIINSDPTQNELNIEDQEWKECKNYRGDSVKETINEYDCNKYKVTVRAQMQQRKKILKQLDYNYDEYFNKMANEEEKKLVTKVSKDVKKTVESYLWLSNEFPLKIQNFLTVLKTLSLGGNASMSKMKDFMKNQSLKEVITNNGFPVKIQIPIQLSIKANVTFNKFRYLENSPQFIKETFAVPSDCKYINRKEGMKTLENKKKRLAFANLAI</sequence>
<dbReference type="EMBL" id="CCKQ01002956">
    <property type="protein sequence ID" value="CDW74057.1"/>
    <property type="molecule type" value="Genomic_DNA"/>
</dbReference>
<keyword evidence="6" id="KW-0143">Chaperone</keyword>
<dbReference type="SUPFAM" id="SSF48403">
    <property type="entry name" value="Ankyrin repeat"/>
    <property type="match status" value="1"/>
</dbReference>
<organism evidence="11 12">
    <name type="scientific">Stylonychia lemnae</name>
    <name type="common">Ciliate</name>
    <dbReference type="NCBI Taxonomy" id="5949"/>
    <lineage>
        <taxon>Eukaryota</taxon>
        <taxon>Sar</taxon>
        <taxon>Alveolata</taxon>
        <taxon>Ciliophora</taxon>
        <taxon>Intramacronucleata</taxon>
        <taxon>Spirotrichea</taxon>
        <taxon>Stichotrichia</taxon>
        <taxon>Sporadotrichida</taxon>
        <taxon>Oxytrichidae</taxon>
        <taxon>Stylonychinae</taxon>
        <taxon>Stylonychia</taxon>
    </lineage>
</organism>
<feature type="region of interest" description="Disordered" evidence="9">
    <location>
        <begin position="248"/>
        <end position="311"/>
    </location>
</feature>
<evidence type="ECO:0000313" key="12">
    <source>
        <dbReference type="Proteomes" id="UP000039865"/>
    </source>
</evidence>
<comment type="function">
    <text evidence="7">Acts as a molecular chaperone for G protein-coupled receptors, regulating their biogenesis and exit from the ER.</text>
</comment>
<evidence type="ECO:0000256" key="9">
    <source>
        <dbReference type="SAM" id="MobiDB-lite"/>
    </source>
</evidence>
<comment type="subcellular location">
    <subcellularLocation>
        <location evidence="1">Endoplasmic reticulum membrane</location>
    </subcellularLocation>
</comment>
<keyword evidence="2" id="KW-0677">Repeat</keyword>
<dbReference type="InterPro" id="IPR036770">
    <property type="entry name" value="Ankyrin_rpt-contain_sf"/>
</dbReference>
<evidence type="ECO:0000256" key="3">
    <source>
        <dbReference type="ARBA" id="ARBA00022824"/>
    </source>
</evidence>
<feature type="compositionally biased region" description="Polar residues" evidence="9">
    <location>
        <begin position="253"/>
        <end position="262"/>
    </location>
</feature>
<feature type="compositionally biased region" description="Polar residues" evidence="9">
    <location>
        <begin position="69"/>
        <end position="84"/>
    </location>
</feature>
<dbReference type="OrthoDB" id="1938156at2759"/>
<evidence type="ECO:0000256" key="7">
    <source>
        <dbReference type="ARBA" id="ARBA00037107"/>
    </source>
</evidence>
<dbReference type="Pfam" id="PF11904">
    <property type="entry name" value="ANKRD13_C"/>
    <property type="match status" value="1"/>
</dbReference>
<keyword evidence="5" id="KW-0472">Membrane</keyword>
<feature type="compositionally biased region" description="Polar residues" evidence="9">
    <location>
        <begin position="573"/>
        <end position="589"/>
    </location>
</feature>
<evidence type="ECO:0000256" key="4">
    <source>
        <dbReference type="ARBA" id="ARBA00023043"/>
    </source>
</evidence>
<dbReference type="InterPro" id="IPR002110">
    <property type="entry name" value="Ankyrin_rpt"/>
</dbReference>
<accession>A0A077ZXU2</accession>
<evidence type="ECO:0000256" key="5">
    <source>
        <dbReference type="ARBA" id="ARBA00023136"/>
    </source>
</evidence>
<keyword evidence="4 8" id="KW-0040">ANK repeat</keyword>
<keyword evidence="3" id="KW-0256">Endoplasmic reticulum</keyword>
<dbReference type="InParanoid" id="A0A077ZXU2"/>
<dbReference type="PROSITE" id="PS50088">
    <property type="entry name" value="ANK_REPEAT"/>
    <property type="match status" value="1"/>
</dbReference>
<feature type="domain" description="Ankyrin repeat" evidence="10">
    <location>
        <begin position="937"/>
        <end position="1035"/>
    </location>
</feature>
<protein>
    <submittedName>
        <fullName evidence="11">Ankyrin repeat family protein</fullName>
    </submittedName>
</protein>
<evidence type="ECO:0000256" key="6">
    <source>
        <dbReference type="ARBA" id="ARBA00023186"/>
    </source>
</evidence>
<dbReference type="PANTHER" id="PTHR12447:SF25">
    <property type="entry name" value="ANKYRIN REPEAT DOMAIN-CONTAINING PROTEIN 13C"/>
    <property type="match status" value="1"/>
</dbReference>
<keyword evidence="12" id="KW-1185">Reference proteome</keyword>
<feature type="compositionally biased region" description="Low complexity" evidence="9">
    <location>
        <begin position="286"/>
        <end position="311"/>
    </location>
</feature>
<evidence type="ECO:0000256" key="8">
    <source>
        <dbReference type="PROSITE-ProRule" id="PRU00023"/>
    </source>
</evidence>
<evidence type="ECO:0000256" key="2">
    <source>
        <dbReference type="ARBA" id="ARBA00022737"/>
    </source>
</evidence>
<feature type="compositionally biased region" description="Polar residues" evidence="9">
    <location>
        <begin position="543"/>
        <end position="564"/>
    </location>
</feature>
<evidence type="ECO:0000313" key="11">
    <source>
        <dbReference type="EMBL" id="CDW74057.1"/>
    </source>
</evidence>
<feature type="repeat" description="ANK" evidence="8">
    <location>
        <begin position="671"/>
        <end position="708"/>
    </location>
</feature>
<dbReference type="Gene3D" id="1.25.40.20">
    <property type="entry name" value="Ankyrin repeat-containing domain"/>
    <property type="match status" value="1"/>
</dbReference>
<proteinExistence type="predicted"/>
<gene>
    <name evidence="11" type="primary">Contig2812.g3012</name>
    <name evidence="11" type="ORF">STYLEM_3050</name>
</gene>
<reference evidence="11 12" key="1">
    <citation type="submission" date="2014-06" db="EMBL/GenBank/DDBJ databases">
        <authorList>
            <person name="Swart Estienne"/>
        </authorList>
    </citation>
    <scope>NUCLEOTIDE SEQUENCE [LARGE SCALE GENOMIC DNA]</scope>
    <source>
        <strain evidence="11 12">130c</strain>
    </source>
</reference>
<dbReference type="InterPro" id="IPR021832">
    <property type="entry name" value="ANKRD13"/>
</dbReference>
<feature type="region of interest" description="Disordered" evidence="9">
    <location>
        <begin position="450"/>
        <end position="493"/>
    </location>
</feature>
<feature type="region of interest" description="Disordered" evidence="9">
    <location>
        <begin position="64"/>
        <end position="104"/>
    </location>
</feature>
<dbReference type="Proteomes" id="UP000039865">
    <property type="component" value="Unassembled WGS sequence"/>
</dbReference>
<feature type="compositionally biased region" description="Basic and acidic residues" evidence="9">
    <location>
        <begin position="463"/>
        <end position="490"/>
    </location>
</feature>
<dbReference type="AlphaFoldDB" id="A0A077ZXU2"/>
<name>A0A077ZXU2_STYLE</name>
<dbReference type="GO" id="GO:0005789">
    <property type="term" value="C:endoplasmic reticulum membrane"/>
    <property type="evidence" value="ECO:0007669"/>
    <property type="project" value="UniProtKB-SubCell"/>
</dbReference>
<evidence type="ECO:0000259" key="10">
    <source>
        <dbReference type="Pfam" id="PF11904"/>
    </source>
</evidence>
<dbReference type="InterPro" id="IPR055285">
    <property type="entry name" value="ANKRD13_C"/>
</dbReference>
<feature type="region of interest" description="Disordered" evidence="9">
    <location>
        <begin position="511"/>
        <end position="589"/>
    </location>
</feature>